<dbReference type="AlphaFoldDB" id="A0A1H9KEU2"/>
<proteinExistence type="predicted"/>
<keyword evidence="1" id="KW-0472">Membrane</keyword>
<dbReference type="OrthoDB" id="9962270at2"/>
<keyword evidence="1" id="KW-1133">Transmembrane helix</keyword>
<feature type="transmembrane region" description="Helical" evidence="1">
    <location>
        <begin position="30"/>
        <end position="49"/>
    </location>
</feature>
<dbReference type="EMBL" id="FOGJ01000001">
    <property type="protein sequence ID" value="SEQ97383.1"/>
    <property type="molecule type" value="Genomic_DNA"/>
</dbReference>
<reference evidence="2 3" key="1">
    <citation type="submission" date="2016-10" db="EMBL/GenBank/DDBJ databases">
        <authorList>
            <person name="de Groot N.N."/>
        </authorList>
    </citation>
    <scope>NUCLEOTIDE SEQUENCE [LARGE SCALE GENOMIC DNA]</scope>
    <source>
        <strain evidence="2 3">AR40</strain>
    </source>
</reference>
<name>A0A1H9KEU2_BUTFI</name>
<keyword evidence="1" id="KW-0812">Transmembrane</keyword>
<evidence type="ECO:0000313" key="3">
    <source>
        <dbReference type="Proteomes" id="UP000182584"/>
    </source>
</evidence>
<sequence>MNINNLYVLFAGDASVETISKTSMMYHRTAYILLGVAAVFFVISVFLWFKMHIRHEIIVLTGIGVKKEVARIEKMAKRETEEGLSDGANVAPGVRVLQNAGFMDSNITQNIGQMQTMPMKQSDYNADPSQNERKHETMPIGFMGSEETVLLEEEGSKSFDNNGSFVVEKDEVYITNNK</sequence>
<accession>A0A1H9KEU2</accession>
<evidence type="ECO:0000256" key="1">
    <source>
        <dbReference type="SAM" id="Phobius"/>
    </source>
</evidence>
<gene>
    <name evidence="2" type="ORF">SAMN04487884_10124</name>
</gene>
<evidence type="ECO:0000313" key="2">
    <source>
        <dbReference type="EMBL" id="SEQ97383.1"/>
    </source>
</evidence>
<organism evidence="2 3">
    <name type="scientific">Butyrivibrio fibrisolvens</name>
    <dbReference type="NCBI Taxonomy" id="831"/>
    <lineage>
        <taxon>Bacteria</taxon>
        <taxon>Bacillati</taxon>
        <taxon>Bacillota</taxon>
        <taxon>Clostridia</taxon>
        <taxon>Lachnospirales</taxon>
        <taxon>Lachnospiraceae</taxon>
        <taxon>Butyrivibrio</taxon>
    </lineage>
</organism>
<dbReference type="RefSeq" id="WP_074753640.1">
    <property type="nucleotide sequence ID" value="NZ_FOGJ01000001.1"/>
</dbReference>
<dbReference type="Proteomes" id="UP000182584">
    <property type="component" value="Unassembled WGS sequence"/>
</dbReference>
<protein>
    <submittedName>
        <fullName evidence="2">Uncharacterized protein</fullName>
    </submittedName>
</protein>